<evidence type="ECO:0000313" key="17">
    <source>
        <dbReference type="EMBL" id="KZS88216.1"/>
    </source>
</evidence>
<protein>
    <recommendedName>
        <fullName evidence="3 14">Mitochondrial import inner membrane translocase subunit TIM50</fullName>
    </recommendedName>
</protein>
<evidence type="ECO:0000256" key="13">
    <source>
        <dbReference type="ARBA" id="ARBA00065975"/>
    </source>
</evidence>
<evidence type="ECO:0000256" key="8">
    <source>
        <dbReference type="ARBA" id="ARBA00022946"/>
    </source>
</evidence>
<name>A0A164NZY7_9AGAM</name>
<dbReference type="SMART" id="SM00577">
    <property type="entry name" value="CPDc"/>
    <property type="match status" value="1"/>
</dbReference>
<evidence type="ECO:0000256" key="10">
    <source>
        <dbReference type="ARBA" id="ARBA00023010"/>
    </source>
</evidence>
<feature type="transmembrane region" description="Helical" evidence="14">
    <location>
        <begin position="127"/>
        <end position="144"/>
    </location>
</feature>
<evidence type="ECO:0000256" key="14">
    <source>
        <dbReference type="RuleBase" id="RU365079"/>
    </source>
</evidence>
<feature type="compositionally biased region" description="Low complexity" evidence="15">
    <location>
        <begin position="1"/>
        <end position="22"/>
    </location>
</feature>
<dbReference type="InterPro" id="IPR004274">
    <property type="entry name" value="FCP1_dom"/>
</dbReference>
<dbReference type="PANTHER" id="PTHR12210">
    <property type="entry name" value="DULLARD PROTEIN PHOSPHATASE"/>
    <property type="match status" value="1"/>
</dbReference>
<feature type="compositionally biased region" description="Low complexity" evidence="15">
    <location>
        <begin position="66"/>
        <end position="89"/>
    </location>
</feature>
<evidence type="ECO:0000256" key="6">
    <source>
        <dbReference type="ARBA" id="ARBA00022792"/>
    </source>
</evidence>
<dbReference type="OrthoDB" id="287041at2759"/>
<dbReference type="EMBL" id="KV419439">
    <property type="protein sequence ID" value="KZS88216.1"/>
    <property type="molecule type" value="Genomic_DNA"/>
</dbReference>
<comment type="similarity">
    <text evidence="2 14">Belongs to the TIM50 family.</text>
</comment>
<dbReference type="GO" id="GO:0015031">
    <property type="term" value="P:protein transport"/>
    <property type="evidence" value="ECO:0007669"/>
    <property type="project" value="UniProtKB-KW"/>
</dbReference>
<reference evidence="17 18" key="1">
    <citation type="journal article" date="2016" name="Mol. Biol. Evol.">
        <title>Comparative Genomics of Early-Diverging Mushroom-Forming Fungi Provides Insights into the Origins of Lignocellulose Decay Capabilities.</title>
        <authorList>
            <person name="Nagy L.G."/>
            <person name="Riley R."/>
            <person name="Tritt A."/>
            <person name="Adam C."/>
            <person name="Daum C."/>
            <person name="Floudas D."/>
            <person name="Sun H."/>
            <person name="Yadav J.S."/>
            <person name="Pangilinan J."/>
            <person name="Larsson K.H."/>
            <person name="Matsuura K."/>
            <person name="Barry K."/>
            <person name="Labutti K."/>
            <person name="Kuo R."/>
            <person name="Ohm R.A."/>
            <person name="Bhattacharya S.S."/>
            <person name="Shirouzu T."/>
            <person name="Yoshinaga Y."/>
            <person name="Martin F.M."/>
            <person name="Grigoriev I.V."/>
            <person name="Hibbett D.S."/>
        </authorList>
    </citation>
    <scope>NUCLEOTIDE SEQUENCE [LARGE SCALE GENOMIC DNA]</scope>
    <source>
        <strain evidence="17 18">HHB9708</strain>
    </source>
</reference>
<keyword evidence="6" id="KW-0999">Mitochondrion inner membrane</keyword>
<dbReference type="CDD" id="cd07521">
    <property type="entry name" value="HAD_FCP1-like"/>
    <property type="match status" value="1"/>
</dbReference>
<dbReference type="InterPro" id="IPR036412">
    <property type="entry name" value="HAD-like_sf"/>
</dbReference>
<keyword evidence="5 14" id="KW-0812">Transmembrane</keyword>
<organism evidence="17 18">
    <name type="scientific">Sistotremastrum niveocremeum HHB9708</name>
    <dbReference type="NCBI Taxonomy" id="1314777"/>
    <lineage>
        <taxon>Eukaryota</taxon>
        <taxon>Fungi</taxon>
        <taxon>Dikarya</taxon>
        <taxon>Basidiomycota</taxon>
        <taxon>Agaricomycotina</taxon>
        <taxon>Agaricomycetes</taxon>
        <taxon>Sistotremastrales</taxon>
        <taxon>Sistotremastraceae</taxon>
        <taxon>Sertulicium</taxon>
        <taxon>Sertulicium niveocremeum</taxon>
    </lineage>
</organism>
<evidence type="ECO:0000259" key="16">
    <source>
        <dbReference type="PROSITE" id="PS50969"/>
    </source>
</evidence>
<evidence type="ECO:0000256" key="4">
    <source>
        <dbReference type="ARBA" id="ARBA00022448"/>
    </source>
</evidence>
<dbReference type="Gene3D" id="3.40.50.1000">
    <property type="entry name" value="HAD superfamily/HAD-like"/>
    <property type="match status" value="1"/>
</dbReference>
<comment type="function">
    <text evidence="14">Essential component of the TIM23 complex, a complex that mediates the translocation of transit peptide-containing proteins across the mitochondrial inner membrane.</text>
</comment>
<dbReference type="PROSITE" id="PS50969">
    <property type="entry name" value="FCP1"/>
    <property type="match status" value="1"/>
</dbReference>
<keyword evidence="12 14" id="KW-0472">Membrane</keyword>
<feature type="region of interest" description="Disordered" evidence="15">
    <location>
        <begin position="1"/>
        <end position="117"/>
    </location>
</feature>
<evidence type="ECO:0000256" key="5">
    <source>
        <dbReference type="ARBA" id="ARBA00022692"/>
    </source>
</evidence>
<keyword evidence="4 14" id="KW-0813">Transport</keyword>
<dbReference type="FunFam" id="3.40.50.1000:FF:000019">
    <property type="entry name" value="Mitochondrial import inner membrane translocase subunit TIM50"/>
    <property type="match status" value="1"/>
</dbReference>
<keyword evidence="11 14" id="KW-0496">Mitochondrion</keyword>
<feature type="compositionally biased region" description="Low complexity" evidence="15">
    <location>
        <begin position="30"/>
        <end position="55"/>
    </location>
</feature>
<proteinExistence type="inferred from homology"/>
<dbReference type="AlphaFoldDB" id="A0A164NZY7"/>
<gene>
    <name evidence="17" type="ORF">SISNIDRAFT_418545</name>
</gene>
<dbReference type="InterPro" id="IPR023214">
    <property type="entry name" value="HAD_sf"/>
</dbReference>
<feature type="compositionally biased region" description="Pro residues" evidence="15">
    <location>
        <begin position="56"/>
        <end position="65"/>
    </location>
</feature>
<evidence type="ECO:0000256" key="2">
    <source>
        <dbReference type="ARBA" id="ARBA00006344"/>
    </source>
</evidence>
<evidence type="ECO:0000256" key="1">
    <source>
        <dbReference type="ARBA" id="ARBA00004434"/>
    </source>
</evidence>
<feature type="compositionally biased region" description="Gly residues" evidence="15">
    <location>
        <begin position="477"/>
        <end position="494"/>
    </location>
</feature>
<keyword evidence="8 14" id="KW-0809">Transit peptide</keyword>
<feature type="region of interest" description="Disordered" evidence="15">
    <location>
        <begin position="469"/>
        <end position="499"/>
    </location>
</feature>
<comment type="subcellular location">
    <subcellularLocation>
        <location evidence="1 14">Mitochondrion inner membrane</location>
        <topology evidence="1 14">Single-pass membrane protein</topology>
    </subcellularLocation>
</comment>
<dbReference type="InterPro" id="IPR050365">
    <property type="entry name" value="TIM50"/>
</dbReference>
<evidence type="ECO:0000256" key="9">
    <source>
        <dbReference type="ARBA" id="ARBA00022989"/>
    </source>
</evidence>
<comment type="subunit">
    <text evidence="13">Component of the TIM23 complex, at least composed of TIM23, TIM17 and TIM50. Interacts with preproteins in transit.</text>
</comment>
<evidence type="ECO:0000256" key="3">
    <source>
        <dbReference type="ARBA" id="ARBA00020799"/>
    </source>
</evidence>
<dbReference type="Pfam" id="PF03031">
    <property type="entry name" value="NIF"/>
    <property type="match status" value="1"/>
</dbReference>
<keyword evidence="9 14" id="KW-1133">Transmembrane helix</keyword>
<keyword evidence="10 14" id="KW-0811">Translocation</keyword>
<accession>A0A164NZY7</accession>
<keyword evidence="18" id="KW-1185">Reference proteome</keyword>
<dbReference type="Proteomes" id="UP000076722">
    <property type="component" value="Unassembled WGS sequence"/>
</dbReference>
<dbReference type="SUPFAM" id="SSF56784">
    <property type="entry name" value="HAD-like"/>
    <property type="match status" value="1"/>
</dbReference>
<keyword evidence="7 14" id="KW-0653">Protein transport</keyword>
<evidence type="ECO:0000256" key="12">
    <source>
        <dbReference type="ARBA" id="ARBA00023136"/>
    </source>
</evidence>
<evidence type="ECO:0000256" key="7">
    <source>
        <dbReference type="ARBA" id="ARBA00022927"/>
    </source>
</evidence>
<feature type="domain" description="FCP1 homology" evidence="16">
    <location>
        <begin position="193"/>
        <end position="338"/>
    </location>
</feature>
<evidence type="ECO:0000313" key="18">
    <source>
        <dbReference type="Proteomes" id="UP000076722"/>
    </source>
</evidence>
<dbReference type="GO" id="GO:0005744">
    <property type="term" value="C:TIM23 mitochondrial import inner membrane translocase complex"/>
    <property type="evidence" value="ECO:0007669"/>
    <property type="project" value="UniProtKB-UniRule"/>
</dbReference>
<sequence>MASLLISRRLISRSSIRPSSTSHARWLATKPPSKNSPAKGSGSSSNPPKSQSSTPPNDPPPPPTPTNGTESTEPSTPTPSPSSLSLDFSPLPPATPSSLDTEGRTGAKSAKDSLSSIEKRRRAMSRMLLALMGLGSVAGVFYMGREWEDGERRGKDLKLAGRWERTTTRLSELTDVFSKPQWTELLPPPMPPPHQKPYTLLLSMDDLVITSTWDRATGWRTAKRPGIDYFLAYMSQFYEIVIFTTQPHYTAEPVLMQLDKYQFYITYRLYKEATRLKDGKVVKDLSYLNRDLSKVIILDTHPEHVETHPDNAIVMNPWKGDFKTGKELIGLIPFLESIAFYKTEDVRPILRAYKGKDIAVEYAKKEAEQKERFLAEWRAKGGGRNATSTLSFSSLFGGRDPLTSPSQTLTEPLTYLEQERRKAQAQYRAEQKYITENQAELDRTLQEDRERQMKEMGGGSLFGWVAGMTGMAPPGPGGAQPGGAGGEAQGGASGVSGSAANTIANASAGAGAGKEKV</sequence>
<feature type="compositionally biased region" description="Basic and acidic residues" evidence="15">
    <location>
        <begin position="101"/>
        <end position="111"/>
    </location>
</feature>
<dbReference type="STRING" id="1314777.A0A164NZY7"/>
<evidence type="ECO:0000256" key="11">
    <source>
        <dbReference type="ARBA" id="ARBA00023128"/>
    </source>
</evidence>
<evidence type="ECO:0000256" key="15">
    <source>
        <dbReference type="SAM" id="MobiDB-lite"/>
    </source>
</evidence>